<keyword evidence="2" id="KW-1185">Reference proteome</keyword>
<comment type="caution">
    <text evidence="1">The sequence shown here is derived from an EMBL/GenBank/DDBJ whole genome shotgun (WGS) entry which is preliminary data.</text>
</comment>
<dbReference type="EMBL" id="JBANRG010000008">
    <property type="protein sequence ID" value="KAK7464112.1"/>
    <property type="molecule type" value="Genomic_DNA"/>
</dbReference>
<organism evidence="1 2">
    <name type="scientific">Marasmiellus scandens</name>
    <dbReference type="NCBI Taxonomy" id="2682957"/>
    <lineage>
        <taxon>Eukaryota</taxon>
        <taxon>Fungi</taxon>
        <taxon>Dikarya</taxon>
        <taxon>Basidiomycota</taxon>
        <taxon>Agaricomycotina</taxon>
        <taxon>Agaricomycetes</taxon>
        <taxon>Agaricomycetidae</taxon>
        <taxon>Agaricales</taxon>
        <taxon>Marasmiineae</taxon>
        <taxon>Omphalotaceae</taxon>
        <taxon>Marasmiellus</taxon>
    </lineage>
</organism>
<accession>A0ABR1JRZ3</accession>
<dbReference type="Proteomes" id="UP001498398">
    <property type="component" value="Unassembled WGS sequence"/>
</dbReference>
<evidence type="ECO:0000313" key="1">
    <source>
        <dbReference type="EMBL" id="KAK7464112.1"/>
    </source>
</evidence>
<reference evidence="1 2" key="1">
    <citation type="submission" date="2024-01" db="EMBL/GenBank/DDBJ databases">
        <title>A draft genome for the cacao thread blight pathogen Marasmiellus scandens.</title>
        <authorList>
            <person name="Baruah I.K."/>
            <person name="Leung J."/>
            <person name="Bukari Y."/>
            <person name="Amoako-Attah I."/>
            <person name="Meinhardt L.W."/>
            <person name="Bailey B.A."/>
            <person name="Cohen S.P."/>
        </authorList>
    </citation>
    <scope>NUCLEOTIDE SEQUENCE [LARGE SCALE GENOMIC DNA]</scope>
    <source>
        <strain evidence="1 2">GH-19</strain>
    </source>
</reference>
<sequence>MISVPSLVPRDNTRLRAKPITPEQELQYQSSCFGTDSHPLRLVPPIRSLSLSDPVLRPLLPSLHIPTPTPHAIVLPTLYRLSPHLRLWVL</sequence>
<name>A0ABR1JRZ3_9AGAR</name>
<protein>
    <submittedName>
        <fullName evidence="1">Uncharacterized protein</fullName>
    </submittedName>
</protein>
<evidence type="ECO:0000313" key="2">
    <source>
        <dbReference type="Proteomes" id="UP001498398"/>
    </source>
</evidence>
<proteinExistence type="predicted"/>
<gene>
    <name evidence="1" type="ORF">VKT23_006276</name>
</gene>